<evidence type="ECO:0000259" key="1">
    <source>
        <dbReference type="Pfam" id="PF05699"/>
    </source>
</evidence>
<evidence type="ECO:0000313" key="2">
    <source>
        <dbReference type="EMBL" id="CAG8807334.1"/>
    </source>
</evidence>
<accession>A0A9N9PCF6</accession>
<gene>
    <name evidence="2" type="ORF">CPELLU_LOCUS18286</name>
</gene>
<dbReference type="Proteomes" id="UP000789759">
    <property type="component" value="Unassembled WGS sequence"/>
</dbReference>
<dbReference type="AlphaFoldDB" id="A0A9N9PCF6"/>
<dbReference type="Pfam" id="PF05699">
    <property type="entry name" value="Dimer_Tnp_hAT"/>
    <property type="match status" value="1"/>
</dbReference>
<dbReference type="InterPro" id="IPR012337">
    <property type="entry name" value="RNaseH-like_sf"/>
</dbReference>
<protein>
    <submittedName>
        <fullName evidence="2">5120_t:CDS:1</fullName>
    </submittedName>
</protein>
<reference evidence="2" key="1">
    <citation type="submission" date="2021-06" db="EMBL/GenBank/DDBJ databases">
        <authorList>
            <person name="Kallberg Y."/>
            <person name="Tangrot J."/>
            <person name="Rosling A."/>
        </authorList>
    </citation>
    <scope>NUCLEOTIDE SEQUENCE</scope>
    <source>
        <strain evidence="2">FL966</strain>
    </source>
</reference>
<sequence>MNILHFALVVLDPQLKFKYFESLDLLLQLITDIKNIIKNKYENEYASFSDQSILHETTTRSTIMSQIYQSQSNEMNYSALSKFTRDCLSIPGTSVSSEQAFSIG</sequence>
<organism evidence="2 3">
    <name type="scientific">Cetraspora pellucida</name>
    <dbReference type="NCBI Taxonomy" id="1433469"/>
    <lineage>
        <taxon>Eukaryota</taxon>
        <taxon>Fungi</taxon>
        <taxon>Fungi incertae sedis</taxon>
        <taxon>Mucoromycota</taxon>
        <taxon>Glomeromycotina</taxon>
        <taxon>Glomeromycetes</taxon>
        <taxon>Diversisporales</taxon>
        <taxon>Gigasporaceae</taxon>
        <taxon>Cetraspora</taxon>
    </lineage>
</organism>
<dbReference type="SUPFAM" id="SSF53098">
    <property type="entry name" value="Ribonuclease H-like"/>
    <property type="match status" value="1"/>
</dbReference>
<proteinExistence type="predicted"/>
<comment type="caution">
    <text evidence="2">The sequence shown here is derived from an EMBL/GenBank/DDBJ whole genome shotgun (WGS) entry which is preliminary data.</text>
</comment>
<dbReference type="EMBL" id="CAJVQA010035585">
    <property type="protein sequence ID" value="CAG8807334.1"/>
    <property type="molecule type" value="Genomic_DNA"/>
</dbReference>
<feature type="non-terminal residue" evidence="2">
    <location>
        <position position="104"/>
    </location>
</feature>
<keyword evidence="3" id="KW-1185">Reference proteome</keyword>
<evidence type="ECO:0000313" key="3">
    <source>
        <dbReference type="Proteomes" id="UP000789759"/>
    </source>
</evidence>
<feature type="domain" description="HAT C-terminal dimerisation" evidence="1">
    <location>
        <begin position="72"/>
        <end position="103"/>
    </location>
</feature>
<dbReference type="InterPro" id="IPR008906">
    <property type="entry name" value="HATC_C_dom"/>
</dbReference>
<name>A0A9N9PCF6_9GLOM</name>
<dbReference type="GO" id="GO:0046983">
    <property type="term" value="F:protein dimerization activity"/>
    <property type="evidence" value="ECO:0007669"/>
    <property type="project" value="InterPro"/>
</dbReference>